<sequence length="116" mass="13036">MTETDWILEDGVWTRRHGDLVALVWRAAPGGAYAYTVTSADNPRPRRDSLGSGPDLDEVRGRADETLRRYAQHAADEVALRLLIDRRRAGAFVDLDECEATILQRTPRSESAKRSE</sequence>
<dbReference type="OrthoDB" id="8392969at2"/>
<organism evidence="2 3">
    <name type="scientific">Roseomonas genomospecies 6</name>
    <dbReference type="NCBI Taxonomy" id="214106"/>
    <lineage>
        <taxon>Bacteria</taxon>
        <taxon>Pseudomonadati</taxon>
        <taxon>Pseudomonadota</taxon>
        <taxon>Alphaproteobacteria</taxon>
        <taxon>Acetobacterales</taxon>
        <taxon>Roseomonadaceae</taxon>
        <taxon>Roseomonas</taxon>
    </lineage>
</organism>
<evidence type="ECO:0000313" key="3">
    <source>
        <dbReference type="Proteomes" id="UP000480854"/>
    </source>
</evidence>
<keyword evidence="3" id="KW-1185">Reference proteome</keyword>
<gene>
    <name evidence="2" type="ORF">DS843_22825</name>
</gene>
<dbReference type="EMBL" id="QOKW01000022">
    <property type="protein sequence ID" value="KAA0677676.1"/>
    <property type="molecule type" value="Genomic_DNA"/>
</dbReference>
<evidence type="ECO:0000313" key="2">
    <source>
        <dbReference type="EMBL" id="KAA0677676.1"/>
    </source>
</evidence>
<reference evidence="2 3" key="1">
    <citation type="submission" date="2018-07" db="EMBL/GenBank/DDBJ databases">
        <title>Genome sequence of Azospirillum sp. ATCC 49961.</title>
        <authorList>
            <person name="Sant'Anna F.H."/>
            <person name="Baldani J.I."/>
            <person name="Zilli J.E."/>
            <person name="Reis V.M."/>
            <person name="Hartmann A."/>
            <person name="Cruz L."/>
            <person name="de Souza E.M."/>
            <person name="de Oliveira Pedrosa F."/>
            <person name="Passaglia L.M.P."/>
        </authorList>
    </citation>
    <scope>NUCLEOTIDE SEQUENCE [LARGE SCALE GENOMIC DNA]</scope>
    <source>
        <strain evidence="2 3">ATCC 49961</strain>
    </source>
</reference>
<evidence type="ECO:0000256" key="1">
    <source>
        <dbReference type="SAM" id="MobiDB-lite"/>
    </source>
</evidence>
<dbReference type="RefSeq" id="WP_149471146.1">
    <property type="nucleotide sequence ID" value="NZ_QOKW01000022.1"/>
</dbReference>
<dbReference type="AlphaFoldDB" id="A0A9W7NGR2"/>
<name>A0A9W7NGR2_9PROT</name>
<comment type="caution">
    <text evidence="2">The sequence shown here is derived from an EMBL/GenBank/DDBJ whole genome shotgun (WGS) entry which is preliminary data.</text>
</comment>
<feature type="region of interest" description="Disordered" evidence="1">
    <location>
        <begin position="37"/>
        <end position="58"/>
    </location>
</feature>
<protein>
    <submittedName>
        <fullName evidence="2">Uncharacterized protein</fullName>
    </submittedName>
</protein>
<proteinExistence type="predicted"/>
<accession>A0A9W7NGR2</accession>
<dbReference type="Proteomes" id="UP000480854">
    <property type="component" value="Unassembled WGS sequence"/>
</dbReference>